<comment type="subunit">
    <text evidence="8">Homodimer.</text>
</comment>
<dbReference type="GO" id="GO:0005829">
    <property type="term" value="C:cytosol"/>
    <property type="evidence" value="ECO:0007669"/>
    <property type="project" value="TreeGrafter"/>
</dbReference>
<keyword evidence="4 8" id="KW-0521">NADP</keyword>
<evidence type="ECO:0000259" key="9">
    <source>
        <dbReference type="Pfam" id="PF01488"/>
    </source>
</evidence>
<dbReference type="Pfam" id="PF18317">
    <property type="entry name" value="SDH_C"/>
    <property type="match status" value="1"/>
</dbReference>
<evidence type="ECO:0000256" key="7">
    <source>
        <dbReference type="ARBA" id="ARBA00049442"/>
    </source>
</evidence>
<comment type="pathway">
    <text evidence="1 8">Metabolic intermediate biosynthesis; chorismate biosynthesis; chorismate from D-erythrose 4-phosphate and phosphoenolpyruvate: step 4/7.</text>
</comment>
<dbReference type="GO" id="GO:0004764">
    <property type="term" value="F:shikimate 3-dehydrogenase (NADP+) activity"/>
    <property type="evidence" value="ECO:0007669"/>
    <property type="project" value="UniProtKB-UniRule"/>
</dbReference>
<dbReference type="InterPro" id="IPR041121">
    <property type="entry name" value="SDH_C"/>
</dbReference>
<dbReference type="STRING" id="1458426.SMCB_1021"/>
<dbReference type="Pfam" id="PF01488">
    <property type="entry name" value="Shikimate_DH"/>
    <property type="match status" value="1"/>
</dbReference>
<evidence type="ECO:0000256" key="5">
    <source>
        <dbReference type="ARBA" id="ARBA00023002"/>
    </source>
</evidence>
<protein>
    <recommendedName>
        <fullName evidence="2 8">Shikimate dehydrogenase (NADP(+))</fullName>
        <shortName evidence="8">SDH</shortName>
        <ecNumber evidence="2 8">1.1.1.25</ecNumber>
    </recommendedName>
</protein>
<feature type="binding site" evidence="8">
    <location>
        <position position="245"/>
    </location>
    <ligand>
        <name>NADP(+)</name>
        <dbReference type="ChEBI" id="CHEBI:58349"/>
    </ligand>
</feature>
<dbReference type="InterPro" id="IPR013708">
    <property type="entry name" value="Shikimate_DH-bd_N"/>
</dbReference>
<reference evidence="12 13" key="1">
    <citation type="journal article" date="2014" name="Nat. Commun.">
        <title>Physiological and genomic features of highly alkaliphilic hydrogen-utilizing Betaproteobacteria from a continental serpentinizing site.</title>
        <authorList>
            <person name="Suzuki S."/>
            <person name="Kuenen J.G."/>
            <person name="Schipper K."/>
            <person name="van der Velde S."/>
            <person name="Ishii S."/>
            <person name="Wu A."/>
            <person name="Sorokin D.Y."/>
            <person name="Tenney A."/>
            <person name="Meng X.Y."/>
            <person name="Morrill P.L."/>
            <person name="Kamagata Y."/>
            <person name="Muyzer G."/>
            <person name="Nealson K.H."/>
        </authorList>
    </citation>
    <scope>NUCLEOTIDE SEQUENCE [LARGE SCALE GENOMIC DNA]</scope>
    <source>
        <strain evidence="12 13">B1</strain>
    </source>
</reference>
<evidence type="ECO:0000259" key="10">
    <source>
        <dbReference type="Pfam" id="PF08501"/>
    </source>
</evidence>
<dbReference type="NCBIfam" id="NF001310">
    <property type="entry name" value="PRK00258.1-2"/>
    <property type="match status" value="1"/>
</dbReference>
<gene>
    <name evidence="8 12" type="primary">aroE</name>
    <name evidence="12" type="ORF">SMCB_1021</name>
</gene>
<proteinExistence type="inferred from homology"/>
<comment type="caution">
    <text evidence="8">Lacks conserved residue(s) required for the propagation of feature annotation.</text>
</comment>
<keyword evidence="6 8" id="KW-0057">Aromatic amino acid biosynthesis</keyword>
<dbReference type="AlphaFoldDB" id="A0A060NWG6"/>
<dbReference type="NCBIfam" id="TIGR00507">
    <property type="entry name" value="aroE"/>
    <property type="match status" value="1"/>
</dbReference>
<dbReference type="InterPro" id="IPR046346">
    <property type="entry name" value="Aminoacid_DH-like_N_sf"/>
</dbReference>
<dbReference type="PANTHER" id="PTHR21089">
    <property type="entry name" value="SHIKIMATE DEHYDROGENASE"/>
    <property type="match status" value="1"/>
</dbReference>
<dbReference type="OrthoDB" id="9776868at2"/>
<dbReference type="Proteomes" id="UP000066014">
    <property type="component" value="Chromosome"/>
</dbReference>
<comment type="function">
    <text evidence="8">Involved in the biosynthesis of the chorismate, which leads to the biosynthesis of aromatic amino acids. Catalyzes the reversible NADPH linked reduction of 3-dehydroshikimate (DHSA) to yield shikimate (SA).</text>
</comment>
<keyword evidence="5 8" id="KW-0560">Oxidoreductase</keyword>
<feature type="binding site" evidence="8">
    <location>
        <position position="221"/>
    </location>
    <ligand>
        <name>NADP(+)</name>
        <dbReference type="ChEBI" id="CHEBI:58349"/>
    </ligand>
</feature>
<evidence type="ECO:0000256" key="8">
    <source>
        <dbReference type="HAMAP-Rule" id="MF_00222"/>
    </source>
</evidence>
<dbReference type="Gene3D" id="3.40.50.720">
    <property type="entry name" value="NAD(P)-binding Rossmann-like Domain"/>
    <property type="match status" value="1"/>
</dbReference>
<comment type="similarity">
    <text evidence="8">Belongs to the shikimate dehydrogenase family.</text>
</comment>
<dbReference type="CDD" id="cd01065">
    <property type="entry name" value="NAD_bind_Shikimate_DH"/>
    <property type="match status" value="1"/>
</dbReference>
<dbReference type="InterPro" id="IPR022893">
    <property type="entry name" value="Shikimate_DH_fam"/>
</dbReference>
<accession>A0A060NWG6</accession>
<evidence type="ECO:0000259" key="11">
    <source>
        <dbReference type="Pfam" id="PF18317"/>
    </source>
</evidence>
<sequence>MDRYAVIGHPIGHSKSPTIHRAFAAATGQALSYEAIEAPLGAGQFAATVERFRASGGRGVNVTLPFKLDACAYATDLAESARCAGAANALKFEGTRCLAENFDGSGLVRDLSHNLGQPLAGRRLLLLGAGGASRGAILPLLRAQPAQLWVLNRNAAKAEALVREFVALGADAAVLHGGGFDALAQPQRFDLVLNATSASLSAEALPLPAHAFKPEGLAYDMVYGKGLTPFLRQAQQAGVRQLADGVGMLVEQAAEAFAWWRGVRPETKDLIQRLSVPLN</sequence>
<feature type="domain" description="SDH C-terminal" evidence="11">
    <location>
        <begin position="245"/>
        <end position="272"/>
    </location>
</feature>
<keyword evidence="3 8" id="KW-0028">Amino-acid biosynthesis</keyword>
<feature type="active site" description="Proton acceptor" evidence="8">
    <location>
        <position position="67"/>
    </location>
</feature>
<feature type="binding site" evidence="8">
    <location>
        <position position="252"/>
    </location>
    <ligand>
        <name>shikimate</name>
        <dbReference type="ChEBI" id="CHEBI:36208"/>
    </ligand>
</feature>
<dbReference type="HAMAP" id="MF_00222">
    <property type="entry name" value="Shikimate_DH_AroE"/>
    <property type="match status" value="1"/>
</dbReference>
<dbReference type="InterPro" id="IPR006151">
    <property type="entry name" value="Shikm_DH/Glu-tRNA_Rdtase"/>
</dbReference>
<dbReference type="Pfam" id="PF08501">
    <property type="entry name" value="Shikimate_dh_N"/>
    <property type="match status" value="1"/>
</dbReference>
<evidence type="ECO:0000256" key="6">
    <source>
        <dbReference type="ARBA" id="ARBA00023141"/>
    </source>
</evidence>
<evidence type="ECO:0000256" key="4">
    <source>
        <dbReference type="ARBA" id="ARBA00022857"/>
    </source>
</evidence>
<dbReference type="EC" id="1.1.1.25" evidence="2 8"/>
<dbReference type="EMBL" id="AP014569">
    <property type="protein sequence ID" value="BAO83249.1"/>
    <property type="molecule type" value="Genomic_DNA"/>
</dbReference>
<dbReference type="PANTHER" id="PTHR21089:SF1">
    <property type="entry name" value="BIFUNCTIONAL 3-DEHYDROQUINATE DEHYDRATASE_SHIKIMATE DEHYDROGENASE, CHLOROPLASTIC"/>
    <property type="match status" value="1"/>
</dbReference>
<feature type="binding site" evidence="8">
    <location>
        <position position="88"/>
    </location>
    <ligand>
        <name>shikimate</name>
        <dbReference type="ChEBI" id="CHEBI:36208"/>
    </ligand>
</feature>
<dbReference type="GO" id="GO:0009423">
    <property type="term" value="P:chorismate biosynthetic process"/>
    <property type="evidence" value="ECO:0007669"/>
    <property type="project" value="UniProtKB-UniRule"/>
</dbReference>
<evidence type="ECO:0000313" key="13">
    <source>
        <dbReference type="Proteomes" id="UP000066014"/>
    </source>
</evidence>
<evidence type="ECO:0000256" key="3">
    <source>
        <dbReference type="ARBA" id="ARBA00022605"/>
    </source>
</evidence>
<comment type="catalytic activity">
    <reaction evidence="7 8">
        <text>shikimate + NADP(+) = 3-dehydroshikimate + NADPH + H(+)</text>
        <dbReference type="Rhea" id="RHEA:17737"/>
        <dbReference type="ChEBI" id="CHEBI:15378"/>
        <dbReference type="ChEBI" id="CHEBI:16630"/>
        <dbReference type="ChEBI" id="CHEBI:36208"/>
        <dbReference type="ChEBI" id="CHEBI:57783"/>
        <dbReference type="ChEBI" id="CHEBI:58349"/>
        <dbReference type="EC" id="1.1.1.25"/>
    </reaction>
</comment>
<feature type="domain" description="Quinate/shikimate 5-dehydrogenase/glutamyl-tRNA reductase" evidence="9">
    <location>
        <begin position="115"/>
        <end position="172"/>
    </location>
</feature>
<dbReference type="SUPFAM" id="SSF51735">
    <property type="entry name" value="NAD(P)-binding Rossmann-fold domains"/>
    <property type="match status" value="1"/>
</dbReference>
<dbReference type="GO" id="GO:0019632">
    <property type="term" value="P:shikimate metabolic process"/>
    <property type="evidence" value="ECO:0007669"/>
    <property type="project" value="InterPro"/>
</dbReference>
<dbReference type="GO" id="GO:0050661">
    <property type="term" value="F:NADP binding"/>
    <property type="evidence" value="ECO:0007669"/>
    <property type="project" value="InterPro"/>
</dbReference>
<dbReference type="GO" id="GO:0008652">
    <property type="term" value="P:amino acid biosynthetic process"/>
    <property type="evidence" value="ECO:0007669"/>
    <property type="project" value="UniProtKB-KW"/>
</dbReference>
<evidence type="ECO:0000256" key="2">
    <source>
        <dbReference type="ARBA" id="ARBA00012962"/>
    </source>
</evidence>
<feature type="binding site" evidence="8">
    <location>
        <begin position="128"/>
        <end position="132"/>
    </location>
    <ligand>
        <name>NADP(+)</name>
        <dbReference type="ChEBI" id="CHEBI:58349"/>
    </ligand>
</feature>
<feature type="binding site" evidence="8">
    <location>
        <position position="79"/>
    </location>
    <ligand>
        <name>NADP(+)</name>
        <dbReference type="ChEBI" id="CHEBI:58349"/>
    </ligand>
</feature>
<dbReference type="GO" id="GO:0009073">
    <property type="term" value="P:aromatic amino acid family biosynthetic process"/>
    <property type="evidence" value="ECO:0007669"/>
    <property type="project" value="UniProtKB-KW"/>
</dbReference>
<feature type="binding site" evidence="8">
    <location>
        <position position="223"/>
    </location>
    <ligand>
        <name>shikimate</name>
        <dbReference type="ChEBI" id="CHEBI:36208"/>
    </ligand>
</feature>
<dbReference type="InterPro" id="IPR011342">
    <property type="entry name" value="Shikimate_DH"/>
</dbReference>
<dbReference type="InterPro" id="IPR036291">
    <property type="entry name" value="NAD(P)-bd_dom_sf"/>
</dbReference>
<dbReference type="RefSeq" id="WP_045535534.1">
    <property type="nucleotide sequence ID" value="NZ_AP014569.1"/>
</dbReference>
<dbReference type="SUPFAM" id="SSF53223">
    <property type="entry name" value="Aminoacid dehydrogenase-like, N-terminal domain"/>
    <property type="match status" value="1"/>
</dbReference>
<feature type="domain" description="Shikimate dehydrogenase substrate binding N-terminal" evidence="10">
    <location>
        <begin position="6"/>
        <end position="89"/>
    </location>
</feature>
<dbReference type="HOGENOM" id="CLU_044063_2_1_4"/>
<evidence type="ECO:0000313" key="12">
    <source>
        <dbReference type="EMBL" id="BAO83249.1"/>
    </source>
</evidence>
<dbReference type="UniPathway" id="UPA00053">
    <property type="reaction ID" value="UER00087"/>
</dbReference>
<keyword evidence="13" id="KW-1185">Reference proteome</keyword>
<name>A0A060NWG6_9BURK</name>
<feature type="binding site" evidence="8">
    <location>
        <begin position="14"/>
        <end position="16"/>
    </location>
    <ligand>
        <name>shikimate</name>
        <dbReference type="ChEBI" id="CHEBI:36208"/>
    </ligand>
</feature>
<feature type="binding site" evidence="8">
    <location>
        <position position="63"/>
    </location>
    <ligand>
        <name>shikimate</name>
        <dbReference type="ChEBI" id="CHEBI:36208"/>
    </ligand>
</feature>
<evidence type="ECO:0000256" key="1">
    <source>
        <dbReference type="ARBA" id="ARBA00004871"/>
    </source>
</evidence>
<feature type="binding site" evidence="8">
    <location>
        <position position="103"/>
    </location>
    <ligand>
        <name>shikimate</name>
        <dbReference type="ChEBI" id="CHEBI:36208"/>
    </ligand>
</feature>
<dbReference type="Gene3D" id="3.40.50.10860">
    <property type="entry name" value="Leucine Dehydrogenase, chain A, domain 1"/>
    <property type="match status" value="1"/>
</dbReference>
<dbReference type="KEGG" id="cbab:SMCB_1021"/>
<organism evidence="12 13">
    <name type="scientific">Serpentinimonas maccroryi</name>
    <dbReference type="NCBI Taxonomy" id="1458426"/>
    <lineage>
        <taxon>Bacteria</taxon>
        <taxon>Pseudomonadati</taxon>
        <taxon>Pseudomonadota</taxon>
        <taxon>Betaproteobacteria</taxon>
        <taxon>Burkholderiales</taxon>
        <taxon>Comamonadaceae</taxon>
        <taxon>Serpentinimonas</taxon>
    </lineage>
</organism>